<gene>
    <name evidence="4" type="ORF">M407DRAFT_30453</name>
</gene>
<organism evidence="4 5">
    <name type="scientific">Tulasnella calospora MUT 4182</name>
    <dbReference type="NCBI Taxonomy" id="1051891"/>
    <lineage>
        <taxon>Eukaryota</taxon>
        <taxon>Fungi</taxon>
        <taxon>Dikarya</taxon>
        <taxon>Basidiomycota</taxon>
        <taxon>Agaricomycotina</taxon>
        <taxon>Agaricomycetes</taxon>
        <taxon>Cantharellales</taxon>
        <taxon>Tulasnellaceae</taxon>
        <taxon>Tulasnella</taxon>
    </lineage>
</organism>
<dbReference type="STRING" id="1051891.A0A0C3Q7B4"/>
<dbReference type="GO" id="GO:0000062">
    <property type="term" value="F:fatty-acyl-CoA binding"/>
    <property type="evidence" value="ECO:0007669"/>
    <property type="project" value="InterPro"/>
</dbReference>
<dbReference type="AlphaFoldDB" id="A0A0C3Q7B4"/>
<keyword evidence="1" id="KW-0446">Lipid-binding</keyword>
<dbReference type="EMBL" id="KN823198">
    <property type="protein sequence ID" value="KIO19881.1"/>
    <property type="molecule type" value="Genomic_DNA"/>
</dbReference>
<dbReference type="Pfam" id="PF00887">
    <property type="entry name" value="ACBP"/>
    <property type="match status" value="1"/>
</dbReference>
<sequence>MDQDQLIDAQFHRAVDIVQSLPKTGPIQTAYEDKLEILYKQATTGDVQGARPAMWDVLGRAKDAWDKQKGLDPQQAKWLYVQTLQKVLRRYSDRTVARDLVRELDSYGTDPTALLSESPQPLSDDDRSSTSSVPAPTPIATSRPVPIQQPQPRPSSGMLPSTIISPPPLEVYEAEHPVEHPLGQPVEHPAEHPEPVLSDEDERHDVVRPELMSPPTNSAVSVRPQSSLSSQVRYRTPMASSYAPTPVNATPIAPLQPLPRYATPSAFAPVPLPPGPPGPPTIASYPASMSYSAPPMQQPSMTGSSVPHGYTRSATLAHGLQITRTPLEKAVEAMQASLAALHERMDSMEAALYGHSPQAGSVQTPGARRSIVSPMRGPMGYFNAGTGGIPFDPHQTGAWSIVLVPLARILGRVKQLVYFLLYPPEPSKSTARLIVIRRLFLDASFLVSVLAAIRAIWKVTGIRRREVALALIGVWYAITGKQPRRLAEKAVGL</sequence>
<protein>
    <recommendedName>
        <fullName evidence="3">ACB domain-containing protein</fullName>
    </recommendedName>
</protein>
<dbReference type="GO" id="GO:0006631">
    <property type="term" value="P:fatty acid metabolic process"/>
    <property type="evidence" value="ECO:0007669"/>
    <property type="project" value="TreeGrafter"/>
</dbReference>
<evidence type="ECO:0000256" key="1">
    <source>
        <dbReference type="ARBA" id="ARBA00023121"/>
    </source>
</evidence>
<feature type="compositionally biased region" description="Polar residues" evidence="2">
    <location>
        <begin position="214"/>
        <end position="231"/>
    </location>
</feature>
<name>A0A0C3Q7B4_9AGAM</name>
<dbReference type="HOGENOM" id="CLU_046559_0_0_1"/>
<dbReference type="PROSITE" id="PS51228">
    <property type="entry name" value="ACB_2"/>
    <property type="match status" value="1"/>
</dbReference>
<accession>A0A0C3Q7B4</accession>
<dbReference type="Gene3D" id="1.20.80.10">
    <property type="match status" value="1"/>
</dbReference>
<feature type="region of interest" description="Disordered" evidence="2">
    <location>
        <begin position="211"/>
        <end position="231"/>
    </location>
</feature>
<reference evidence="5" key="2">
    <citation type="submission" date="2015-01" db="EMBL/GenBank/DDBJ databases">
        <title>Evolutionary Origins and Diversification of the Mycorrhizal Mutualists.</title>
        <authorList>
            <consortium name="DOE Joint Genome Institute"/>
            <consortium name="Mycorrhizal Genomics Consortium"/>
            <person name="Kohler A."/>
            <person name="Kuo A."/>
            <person name="Nagy L.G."/>
            <person name="Floudas D."/>
            <person name="Copeland A."/>
            <person name="Barry K.W."/>
            <person name="Cichocki N."/>
            <person name="Veneault-Fourrey C."/>
            <person name="LaButti K."/>
            <person name="Lindquist E.A."/>
            <person name="Lipzen A."/>
            <person name="Lundell T."/>
            <person name="Morin E."/>
            <person name="Murat C."/>
            <person name="Riley R."/>
            <person name="Ohm R."/>
            <person name="Sun H."/>
            <person name="Tunlid A."/>
            <person name="Henrissat B."/>
            <person name="Grigoriev I.V."/>
            <person name="Hibbett D.S."/>
            <person name="Martin F."/>
        </authorList>
    </citation>
    <scope>NUCLEOTIDE SEQUENCE [LARGE SCALE GENOMIC DNA]</scope>
    <source>
        <strain evidence="5">MUT 4182</strain>
    </source>
</reference>
<keyword evidence="5" id="KW-1185">Reference proteome</keyword>
<evidence type="ECO:0000313" key="5">
    <source>
        <dbReference type="Proteomes" id="UP000054248"/>
    </source>
</evidence>
<dbReference type="InterPro" id="IPR014352">
    <property type="entry name" value="FERM/acyl-CoA-bd_prot_sf"/>
</dbReference>
<dbReference type="PANTHER" id="PTHR23310">
    <property type="entry name" value="ACYL-COA-BINDING PROTEIN, ACBP"/>
    <property type="match status" value="1"/>
</dbReference>
<dbReference type="OrthoDB" id="346910at2759"/>
<dbReference type="InterPro" id="IPR035984">
    <property type="entry name" value="Acyl-CoA-binding_sf"/>
</dbReference>
<evidence type="ECO:0000313" key="4">
    <source>
        <dbReference type="EMBL" id="KIO19881.1"/>
    </source>
</evidence>
<reference evidence="4 5" key="1">
    <citation type="submission" date="2014-04" db="EMBL/GenBank/DDBJ databases">
        <authorList>
            <consortium name="DOE Joint Genome Institute"/>
            <person name="Kuo A."/>
            <person name="Girlanda M."/>
            <person name="Perotto S."/>
            <person name="Kohler A."/>
            <person name="Nagy L.G."/>
            <person name="Floudas D."/>
            <person name="Copeland A."/>
            <person name="Barry K.W."/>
            <person name="Cichocki N."/>
            <person name="Veneault-Fourrey C."/>
            <person name="LaButti K."/>
            <person name="Lindquist E.A."/>
            <person name="Lipzen A."/>
            <person name="Lundell T."/>
            <person name="Morin E."/>
            <person name="Murat C."/>
            <person name="Sun H."/>
            <person name="Tunlid A."/>
            <person name="Henrissat B."/>
            <person name="Grigoriev I.V."/>
            <person name="Hibbett D.S."/>
            <person name="Martin F."/>
            <person name="Nordberg H.P."/>
            <person name="Cantor M.N."/>
            <person name="Hua S.X."/>
        </authorList>
    </citation>
    <scope>NUCLEOTIDE SEQUENCE [LARGE SCALE GENOMIC DNA]</scope>
    <source>
        <strain evidence="4 5">MUT 4182</strain>
    </source>
</reference>
<dbReference type="SUPFAM" id="SSF47027">
    <property type="entry name" value="Acyl-CoA binding protein"/>
    <property type="match status" value="1"/>
</dbReference>
<dbReference type="InterPro" id="IPR000582">
    <property type="entry name" value="Acyl-CoA-binding_protein"/>
</dbReference>
<evidence type="ECO:0000256" key="2">
    <source>
        <dbReference type="SAM" id="MobiDB-lite"/>
    </source>
</evidence>
<proteinExistence type="predicted"/>
<feature type="domain" description="ACB" evidence="3">
    <location>
        <begin position="7"/>
        <end position="93"/>
    </location>
</feature>
<evidence type="ECO:0000259" key="3">
    <source>
        <dbReference type="PROSITE" id="PS51228"/>
    </source>
</evidence>
<feature type="region of interest" description="Disordered" evidence="2">
    <location>
        <begin position="109"/>
        <end position="166"/>
    </location>
</feature>
<dbReference type="Proteomes" id="UP000054248">
    <property type="component" value="Unassembled WGS sequence"/>
</dbReference>
<dbReference type="PANTHER" id="PTHR23310:SF133">
    <property type="entry name" value="COA BINDING PROTEIN, PUTATIVE (AFU_ORTHOLOGUE AFUA_1G12300)-RELATED"/>
    <property type="match status" value="1"/>
</dbReference>